<dbReference type="InterPro" id="IPR029058">
    <property type="entry name" value="AB_hydrolase_fold"/>
</dbReference>
<dbReference type="AlphaFoldDB" id="A0A5C2RYQ5"/>
<dbReference type="OrthoDB" id="7130006at2759"/>
<evidence type="ECO:0000256" key="3">
    <source>
        <dbReference type="ARBA" id="ARBA00022801"/>
    </source>
</evidence>
<dbReference type="PANTHER" id="PTHR21661">
    <property type="entry name" value="EPOXIDE HYDROLASE 1-RELATED"/>
    <property type="match status" value="1"/>
</dbReference>
<dbReference type="PRINTS" id="PR00412">
    <property type="entry name" value="EPOXHYDRLASE"/>
</dbReference>
<feature type="active site" description="Proton acceptor" evidence="4">
    <location>
        <position position="371"/>
    </location>
</feature>
<accession>A0A5C2RYQ5</accession>
<dbReference type="SUPFAM" id="SSF53474">
    <property type="entry name" value="alpha/beta-Hydrolases"/>
    <property type="match status" value="1"/>
</dbReference>
<protein>
    <submittedName>
        <fullName evidence="6">Alpha/beta-hydrolase</fullName>
    </submittedName>
</protein>
<feature type="active site" description="Nucleophile" evidence="4">
    <location>
        <position position="181"/>
    </location>
</feature>
<feature type="active site" description="Proton donor" evidence="4">
    <location>
        <position position="315"/>
    </location>
</feature>
<sequence length="405" mass="45539">MASIDEQPYSVSIPDSELDFLKKKLELSRFPDELEGAGWDYGVPLPHVKRLVDYWKDGFDWRKSEAALNQLPMYTRDIDVEGFGTLNIHYVHQKSDVANAIPLLFVHGWPGSFIEVRKLLPLLTAGGSDHPSFHVVAPSLPGFGFSQAPSKPGFKGPQYAEVVNKLMLALGYKEYVYQGGDWGYVLAQHVVTHYGHEHVKAWHTNMPAPKQPTLFKNPLLFMGMFFLSYDASSMKGVAHTKQHRLKGTGYFNEQATKPQTIGYSLADSPIGLLSWIYEKLILWTDEYPWTDEEVIEWISIYWFSRAGPGASTRIYYELTGCMTHDTSHGTEWSSVPFGASYFPKEIFQLPKSWSHTIGNLVFEADHDKGGHFAAFEQPDVLAGDLRKMFGKGGPVHGVVPGKNGY</sequence>
<organism evidence="6 7">
    <name type="scientific">Lentinus tigrinus ALCF2SS1-6</name>
    <dbReference type="NCBI Taxonomy" id="1328759"/>
    <lineage>
        <taxon>Eukaryota</taxon>
        <taxon>Fungi</taxon>
        <taxon>Dikarya</taxon>
        <taxon>Basidiomycota</taxon>
        <taxon>Agaricomycotina</taxon>
        <taxon>Agaricomycetes</taxon>
        <taxon>Polyporales</taxon>
        <taxon>Polyporaceae</taxon>
        <taxon>Lentinus</taxon>
    </lineage>
</organism>
<dbReference type="InterPro" id="IPR000639">
    <property type="entry name" value="Epox_hydrolase-like"/>
</dbReference>
<evidence type="ECO:0000256" key="4">
    <source>
        <dbReference type="PIRSR" id="PIRSR001112-1"/>
    </source>
</evidence>
<keyword evidence="2" id="KW-0058">Aromatic hydrocarbons catabolism</keyword>
<dbReference type="EMBL" id="ML122290">
    <property type="protein sequence ID" value="RPD56192.1"/>
    <property type="molecule type" value="Genomic_DNA"/>
</dbReference>
<keyword evidence="3 6" id="KW-0378">Hydrolase</keyword>
<dbReference type="InterPro" id="IPR016292">
    <property type="entry name" value="Epoxide_hydrolase"/>
</dbReference>
<dbReference type="PANTHER" id="PTHR21661:SF35">
    <property type="entry name" value="EPOXIDE HYDROLASE"/>
    <property type="match status" value="1"/>
</dbReference>
<evidence type="ECO:0000313" key="6">
    <source>
        <dbReference type="EMBL" id="RPD56192.1"/>
    </source>
</evidence>
<evidence type="ECO:0000259" key="5">
    <source>
        <dbReference type="Pfam" id="PF06441"/>
    </source>
</evidence>
<dbReference type="GO" id="GO:0097176">
    <property type="term" value="P:epoxide metabolic process"/>
    <property type="evidence" value="ECO:0007669"/>
    <property type="project" value="TreeGrafter"/>
</dbReference>
<feature type="domain" description="Epoxide hydrolase N-terminal" evidence="5">
    <location>
        <begin position="7"/>
        <end position="116"/>
    </location>
</feature>
<reference evidence="6" key="1">
    <citation type="journal article" date="2018" name="Genome Biol. Evol.">
        <title>Genomics and development of Lentinus tigrinus, a white-rot wood-decaying mushroom with dimorphic fruiting bodies.</title>
        <authorList>
            <person name="Wu B."/>
            <person name="Xu Z."/>
            <person name="Knudson A."/>
            <person name="Carlson A."/>
            <person name="Chen N."/>
            <person name="Kovaka S."/>
            <person name="LaButti K."/>
            <person name="Lipzen A."/>
            <person name="Pennachio C."/>
            <person name="Riley R."/>
            <person name="Schakwitz W."/>
            <person name="Umezawa K."/>
            <person name="Ohm R.A."/>
            <person name="Grigoriev I.V."/>
            <person name="Nagy L.G."/>
            <person name="Gibbons J."/>
            <person name="Hibbett D."/>
        </authorList>
    </citation>
    <scope>NUCLEOTIDE SEQUENCE [LARGE SCALE GENOMIC DNA]</scope>
    <source>
        <strain evidence="6">ALCF2SS1-6</strain>
    </source>
</reference>
<proteinExistence type="inferred from homology"/>
<dbReference type="Proteomes" id="UP000313359">
    <property type="component" value="Unassembled WGS sequence"/>
</dbReference>
<dbReference type="InterPro" id="IPR010497">
    <property type="entry name" value="Epoxide_hydro_N"/>
</dbReference>
<dbReference type="Gene3D" id="3.40.50.1820">
    <property type="entry name" value="alpha/beta hydrolase"/>
    <property type="match status" value="1"/>
</dbReference>
<dbReference type="STRING" id="1328759.A0A5C2RYQ5"/>
<dbReference type="Pfam" id="PF06441">
    <property type="entry name" value="EHN"/>
    <property type="match status" value="1"/>
</dbReference>
<evidence type="ECO:0000256" key="1">
    <source>
        <dbReference type="ARBA" id="ARBA00010088"/>
    </source>
</evidence>
<evidence type="ECO:0000313" key="7">
    <source>
        <dbReference type="Proteomes" id="UP000313359"/>
    </source>
</evidence>
<keyword evidence="7" id="KW-1185">Reference proteome</keyword>
<evidence type="ECO:0000256" key="2">
    <source>
        <dbReference type="ARBA" id="ARBA00022797"/>
    </source>
</evidence>
<gene>
    <name evidence="6" type="ORF">L227DRAFT_288771</name>
</gene>
<dbReference type="GO" id="GO:0004301">
    <property type="term" value="F:epoxide hydrolase activity"/>
    <property type="evidence" value="ECO:0007669"/>
    <property type="project" value="TreeGrafter"/>
</dbReference>
<dbReference type="PIRSF" id="PIRSF001112">
    <property type="entry name" value="Epoxide_hydrolase"/>
    <property type="match status" value="1"/>
</dbReference>
<comment type="similarity">
    <text evidence="1">Belongs to the peptidase S33 family.</text>
</comment>
<name>A0A5C2RYQ5_9APHY</name>